<dbReference type="KEGG" id="fac:FACI_IFERC01G0560"/>
<sequence>MIIFYCAIVYRMVNRIKVINDVGELVTIFHAADTDVKRKLLLDLSTGWVTMPQIDERYGVEGKKSLHYLDKIRMIESQWITGNKGPEKAYHTYYTNVQINLIGSMADLSDIIFATTLNDEQLQSYEEKIIAMMANGGVFVGDVADSLKISQTLLKGIVNRSSVLTIKGYRIEMENGA</sequence>
<name>S0AR21_FERAC</name>
<dbReference type="PIRSF" id="PIRSF022057">
    <property type="entry name" value="UCP022057"/>
    <property type="match status" value="1"/>
</dbReference>
<proteinExistence type="predicted"/>
<evidence type="ECO:0008006" key="3">
    <source>
        <dbReference type="Google" id="ProtNLM"/>
    </source>
</evidence>
<keyword evidence="2" id="KW-1185">Reference proteome</keyword>
<dbReference type="EMBL" id="CP004145">
    <property type="protein sequence ID" value="AGO60540.1"/>
    <property type="molecule type" value="Genomic_DNA"/>
</dbReference>
<evidence type="ECO:0000313" key="2">
    <source>
        <dbReference type="Proteomes" id="UP000014660"/>
    </source>
</evidence>
<protein>
    <recommendedName>
        <fullName evidence="3">ArsR family transcriptional regulator</fullName>
    </recommendedName>
</protein>
<reference evidence="1 2" key="1">
    <citation type="journal article" date="2007" name="Proc. Natl. Acad. Sci. U.S.A.">
        <title>Genome dynamics in a natural archaeal population.</title>
        <authorList>
            <person name="Allen E.E."/>
            <person name="Tyson G.W."/>
            <person name="Whitaker R.J."/>
            <person name="Detter J.C."/>
            <person name="Richardson P.M."/>
            <person name="Banfield J.F."/>
        </authorList>
    </citation>
    <scope>NUCLEOTIDE SEQUENCE [LARGE SCALE GENOMIC DNA]</scope>
    <source>
        <strain evidence="2">fer1</strain>
    </source>
</reference>
<gene>
    <name evidence="1" type="ORF">FACI_IFERC00001G0560</name>
</gene>
<dbReference type="AlphaFoldDB" id="S0AR21"/>
<accession>S0AR21</accession>
<dbReference type="Pfam" id="PF09824">
    <property type="entry name" value="ArsR"/>
    <property type="match status" value="1"/>
</dbReference>
<dbReference type="HOGENOM" id="CLU_129660_0_0_2"/>
<dbReference type="Proteomes" id="UP000014660">
    <property type="component" value="Chromosome"/>
</dbReference>
<organism evidence="1 2">
    <name type="scientific">Ferroplasma acidarmanus Fer1</name>
    <dbReference type="NCBI Taxonomy" id="333146"/>
    <lineage>
        <taxon>Archaea</taxon>
        <taxon>Methanobacteriati</taxon>
        <taxon>Thermoplasmatota</taxon>
        <taxon>Thermoplasmata</taxon>
        <taxon>Thermoplasmatales</taxon>
        <taxon>Ferroplasmaceae</taxon>
        <taxon>Ferroplasma</taxon>
    </lineage>
</organism>
<evidence type="ECO:0000313" key="1">
    <source>
        <dbReference type="EMBL" id="AGO60540.1"/>
    </source>
</evidence>
<dbReference type="InterPro" id="IPR014517">
    <property type="entry name" value="ArsR_tscrpt_regulator"/>
</dbReference>